<protein>
    <submittedName>
        <fullName evidence="7">Uncharacterized protein</fullName>
    </submittedName>
</protein>
<keyword evidence="4 6" id="KW-1133">Transmembrane helix</keyword>
<dbReference type="EMBL" id="JACVVK020000153">
    <property type="protein sequence ID" value="KAK7488193.1"/>
    <property type="molecule type" value="Genomic_DNA"/>
</dbReference>
<gene>
    <name evidence="7" type="ORF">BaRGS_00020500</name>
</gene>
<dbReference type="Pfam" id="PF04819">
    <property type="entry name" value="DUF716"/>
    <property type="match status" value="1"/>
</dbReference>
<feature type="transmembrane region" description="Helical" evidence="6">
    <location>
        <begin position="224"/>
        <end position="246"/>
    </location>
</feature>
<feature type="transmembrane region" description="Helical" evidence="6">
    <location>
        <begin position="181"/>
        <end position="204"/>
    </location>
</feature>
<dbReference type="InterPro" id="IPR006904">
    <property type="entry name" value="DUF716"/>
</dbReference>
<feature type="transmembrane region" description="Helical" evidence="6">
    <location>
        <begin position="51"/>
        <end position="71"/>
    </location>
</feature>
<evidence type="ECO:0000256" key="1">
    <source>
        <dbReference type="ARBA" id="ARBA00004141"/>
    </source>
</evidence>
<keyword evidence="8" id="KW-1185">Reference proteome</keyword>
<feature type="transmembrane region" description="Helical" evidence="6">
    <location>
        <begin position="121"/>
        <end position="138"/>
    </location>
</feature>
<dbReference type="PANTHER" id="PTHR16007">
    <property type="entry name" value="EPIDIDYMAL MEMBRANE PROTEIN E9-RELATED"/>
    <property type="match status" value="1"/>
</dbReference>
<proteinExistence type="inferred from homology"/>
<evidence type="ECO:0000256" key="5">
    <source>
        <dbReference type="ARBA" id="ARBA00023136"/>
    </source>
</evidence>
<dbReference type="AlphaFoldDB" id="A0ABD0KME3"/>
<name>A0ABD0KME3_9CAEN</name>
<accession>A0ABD0KME3</accession>
<evidence type="ECO:0000256" key="4">
    <source>
        <dbReference type="ARBA" id="ARBA00022989"/>
    </source>
</evidence>
<feature type="transmembrane region" description="Helical" evidence="6">
    <location>
        <begin position="91"/>
        <end position="109"/>
    </location>
</feature>
<comment type="subcellular location">
    <subcellularLocation>
        <location evidence="1">Membrane</location>
        <topology evidence="1">Multi-pass membrane protein</topology>
    </subcellularLocation>
</comment>
<evidence type="ECO:0000256" key="2">
    <source>
        <dbReference type="ARBA" id="ARBA00006948"/>
    </source>
</evidence>
<comment type="caution">
    <text evidence="7">The sequence shown here is derived from an EMBL/GenBank/DDBJ whole genome shotgun (WGS) entry which is preliminary data.</text>
</comment>
<dbReference type="PANTHER" id="PTHR16007:SF15">
    <property type="entry name" value="TRANSMEMBRANE PROTEIN 45B"/>
    <property type="match status" value="1"/>
</dbReference>
<dbReference type="Proteomes" id="UP001519460">
    <property type="component" value="Unassembled WGS sequence"/>
</dbReference>
<evidence type="ECO:0000256" key="6">
    <source>
        <dbReference type="SAM" id="Phobius"/>
    </source>
</evidence>
<keyword evidence="3 6" id="KW-0812">Transmembrane</keyword>
<feature type="transmembrane region" description="Helical" evidence="6">
    <location>
        <begin position="12"/>
        <end position="30"/>
    </location>
</feature>
<feature type="transmembrane region" description="Helical" evidence="6">
    <location>
        <begin position="150"/>
        <end position="169"/>
    </location>
</feature>
<keyword evidence="5 6" id="KW-0472">Membrane</keyword>
<dbReference type="InterPro" id="IPR042127">
    <property type="entry name" value="TMEM45"/>
</dbReference>
<evidence type="ECO:0000256" key="3">
    <source>
        <dbReference type="ARBA" id="ARBA00022692"/>
    </source>
</evidence>
<reference evidence="7 8" key="1">
    <citation type="journal article" date="2023" name="Sci. Data">
        <title>Genome assembly of the Korean intertidal mud-creeper Batillaria attramentaria.</title>
        <authorList>
            <person name="Patra A.K."/>
            <person name="Ho P.T."/>
            <person name="Jun S."/>
            <person name="Lee S.J."/>
            <person name="Kim Y."/>
            <person name="Won Y.J."/>
        </authorList>
    </citation>
    <scope>NUCLEOTIDE SEQUENCE [LARGE SCALE GENOMIC DNA]</scope>
    <source>
        <strain evidence="7">Wonlab-2016</strain>
    </source>
</reference>
<comment type="similarity">
    <text evidence="2">Belongs to the TMEM45 family.</text>
</comment>
<dbReference type="GO" id="GO:0016020">
    <property type="term" value="C:membrane"/>
    <property type="evidence" value="ECO:0007669"/>
    <property type="project" value="UniProtKB-SubCell"/>
</dbReference>
<sequence length="298" mass="33967">MTSFWGYLTEGTFLLVLAFWWMVNTCYDIIQSKHEKSEVRSKHSYTWPGTNIPVEIFYKLFISAFGFFGQLVYGRGEFYDSDGNFDNMTELMYMSVYGIFLLHSLLDLCQWCRLPIPRGSNYAAAATGFFWYALALYNRSHDFAERPVSMMTLTFPGYLLLSISVVFVLEPLWLSGSVTQLVRAFFLQTYATWCWQSGFILHAHSGFPGSAENPAWDQTDHRNTAFTAAFFGLHLCLNLVFAALTYSLTAYFMRMRFGIQVDNSEDLTSGYGYKPLSTDYSSSEVDGANAKRLSAFVA</sequence>
<evidence type="ECO:0000313" key="8">
    <source>
        <dbReference type="Proteomes" id="UP001519460"/>
    </source>
</evidence>
<evidence type="ECO:0000313" key="7">
    <source>
        <dbReference type="EMBL" id="KAK7488193.1"/>
    </source>
</evidence>
<organism evidence="7 8">
    <name type="scientific">Batillaria attramentaria</name>
    <dbReference type="NCBI Taxonomy" id="370345"/>
    <lineage>
        <taxon>Eukaryota</taxon>
        <taxon>Metazoa</taxon>
        <taxon>Spiralia</taxon>
        <taxon>Lophotrochozoa</taxon>
        <taxon>Mollusca</taxon>
        <taxon>Gastropoda</taxon>
        <taxon>Caenogastropoda</taxon>
        <taxon>Sorbeoconcha</taxon>
        <taxon>Cerithioidea</taxon>
        <taxon>Batillariidae</taxon>
        <taxon>Batillaria</taxon>
    </lineage>
</organism>